<proteinExistence type="predicted"/>
<evidence type="ECO:0000313" key="3">
    <source>
        <dbReference type="Proteomes" id="UP000243904"/>
    </source>
</evidence>
<keyword evidence="2" id="KW-0575">Peroxidase</keyword>
<dbReference type="GO" id="GO:0051920">
    <property type="term" value="F:peroxiredoxin activity"/>
    <property type="evidence" value="ECO:0007669"/>
    <property type="project" value="InterPro"/>
</dbReference>
<dbReference type="InterPro" id="IPR003779">
    <property type="entry name" value="CMD-like"/>
</dbReference>
<keyword evidence="2" id="KW-0560">Oxidoreductase</keyword>
<dbReference type="Proteomes" id="UP000243904">
    <property type="component" value="Chromosome I"/>
</dbReference>
<organism evidence="2 3">
    <name type="scientific">Bradyrhizobium canariense</name>
    <dbReference type="NCBI Taxonomy" id="255045"/>
    <lineage>
        <taxon>Bacteria</taxon>
        <taxon>Pseudomonadati</taxon>
        <taxon>Pseudomonadota</taxon>
        <taxon>Alphaproteobacteria</taxon>
        <taxon>Hyphomicrobiales</taxon>
        <taxon>Nitrobacteraceae</taxon>
        <taxon>Bradyrhizobium</taxon>
    </lineage>
</organism>
<dbReference type="SUPFAM" id="SSF69118">
    <property type="entry name" value="AhpD-like"/>
    <property type="match status" value="1"/>
</dbReference>
<reference evidence="3" key="1">
    <citation type="submission" date="2016-10" db="EMBL/GenBank/DDBJ databases">
        <authorList>
            <person name="Varghese N."/>
            <person name="Submissions S."/>
        </authorList>
    </citation>
    <scope>NUCLEOTIDE SEQUENCE [LARGE SCALE GENOMIC DNA]</scope>
    <source>
        <strain evidence="3">GAS369</strain>
    </source>
</reference>
<dbReference type="RefSeq" id="WP_146686828.1">
    <property type="nucleotide sequence ID" value="NZ_LT629750.1"/>
</dbReference>
<dbReference type="Pfam" id="PF02627">
    <property type="entry name" value="CMD"/>
    <property type="match status" value="1"/>
</dbReference>
<dbReference type="InterPro" id="IPR029032">
    <property type="entry name" value="AhpD-like"/>
</dbReference>
<keyword evidence="3" id="KW-1185">Reference proteome</keyword>
<evidence type="ECO:0000259" key="1">
    <source>
        <dbReference type="Pfam" id="PF02627"/>
    </source>
</evidence>
<dbReference type="Gene3D" id="1.20.1290.10">
    <property type="entry name" value="AhpD-like"/>
    <property type="match status" value="1"/>
</dbReference>
<dbReference type="PANTHER" id="PTHR34846:SF7">
    <property type="entry name" value="BLL7811 PROTEIN"/>
    <property type="match status" value="1"/>
</dbReference>
<gene>
    <name evidence="2" type="ORF">SAMN05444158_1573</name>
</gene>
<sequence>MSHPRSEYKNLEAMAPDVYELVTGLGRAAAKAGIDKQLLELIKLRASQINGCAFCVQYHILQAESLGVSADKLNLVVVWREAPQFSARERAALAWTEALTLLTGGVDDAVYAEARAEFSEKELTYLSSAIASINVWNRFGVAYRWTPPARQKVDRAAASWSLFGYAFS</sequence>
<accession>A0A1H1QXI1</accession>
<dbReference type="PANTHER" id="PTHR34846">
    <property type="entry name" value="4-CARBOXYMUCONOLACTONE DECARBOXYLASE FAMILY PROTEIN (AFU_ORTHOLOGUE AFUA_6G11590)"/>
    <property type="match status" value="1"/>
</dbReference>
<dbReference type="AlphaFoldDB" id="A0A1H1QXI1"/>
<dbReference type="EMBL" id="LT629750">
    <property type="protein sequence ID" value="SDS28218.1"/>
    <property type="molecule type" value="Genomic_DNA"/>
</dbReference>
<dbReference type="InterPro" id="IPR004675">
    <property type="entry name" value="AhpD_core"/>
</dbReference>
<evidence type="ECO:0000313" key="2">
    <source>
        <dbReference type="EMBL" id="SDS28218.1"/>
    </source>
</evidence>
<protein>
    <submittedName>
        <fullName evidence="2">Alkylhydroperoxidase AhpD family core domain-containing protein</fullName>
    </submittedName>
</protein>
<name>A0A1H1QXI1_9BRAD</name>
<feature type="domain" description="Carboxymuconolactone decarboxylase-like" evidence="1">
    <location>
        <begin position="16"/>
        <end position="98"/>
    </location>
</feature>
<dbReference type="NCBIfam" id="TIGR00778">
    <property type="entry name" value="ahpD_dom"/>
    <property type="match status" value="1"/>
</dbReference>